<dbReference type="AlphaFoldDB" id="A0A5M6DJK2"/>
<proteinExistence type="predicted"/>
<sequence length="174" mass="21024">MESEHPIQFFTATILNWKHLLTPDKYKNIITSSLQFLVNQKRIILLAYVIMPNHLHLIWRINNSHKREDVQRDFLKFTAQQIRFDLQANHPQVLEKFRVDAKDRAYQIWERNPLSVDLLGKEMVEQKLQYIHLNPLQERWDLVQEPEAYRYSSAKFYLTDEDAFGFLTDYREIC</sequence>
<dbReference type="InterPro" id="IPR052715">
    <property type="entry name" value="RAYT_transposase"/>
</dbReference>
<evidence type="ECO:0000313" key="2">
    <source>
        <dbReference type="Proteomes" id="UP000323426"/>
    </source>
</evidence>
<dbReference type="PANTHER" id="PTHR36966:SF1">
    <property type="entry name" value="REP-ASSOCIATED TYROSINE TRANSPOSASE"/>
    <property type="match status" value="1"/>
</dbReference>
<dbReference type="Proteomes" id="UP000323426">
    <property type="component" value="Unassembled WGS sequence"/>
</dbReference>
<dbReference type="Gene3D" id="3.30.70.1290">
    <property type="entry name" value="Transposase IS200-like"/>
    <property type="match status" value="1"/>
</dbReference>
<keyword evidence="2" id="KW-1185">Reference proteome</keyword>
<dbReference type="RefSeq" id="WP_150088479.1">
    <property type="nucleotide sequence ID" value="NZ_VWSF01000007.1"/>
</dbReference>
<name>A0A5M6DJK2_9BACT</name>
<dbReference type="GO" id="GO:0006313">
    <property type="term" value="P:DNA transposition"/>
    <property type="evidence" value="ECO:0007669"/>
    <property type="project" value="InterPro"/>
</dbReference>
<dbReference type="PANTHER" id="PTHR36966">
    <property type="entry name" value="REP-ASSOCIATED TYROSINE TRANSPOSASE"/>
    <property type="match status" value="1"/>
</dbReference>
<dbReference type="EMBL" id="VWSF01000007">
    <property type="protein sequence ID" value="KAA5546432.1"/>
    <property type="molecule type" value="Genomic_DNA"/>
</dbReference>
<dbReference type="SUPFAM" id="SSF143422">
    <property type="entry name" value="Transposase IS200-like"/>
    <property type="match status" value="1"/>
</dbReference>
<dbReference type="GO" id="GO:0004803">
    <property type="term" value="F:transposase activity"/>
    <property type="evidence" value="ECO:0007669"/>
    <property type="project" value="InterPro"/>
</dbReference>
<protein>
    <submittedName>
        <fullName evidence="1">Transposase</fullName>
    </submittedName>
</protein>
<organism evidence="1 2">
    <name type="scientific">Adhaeribacter rhizoryzae</name>
    <dbReference type="NCBI Taxonomy" id="2607907"/>
    <lineage>
        <taxon>Bacteria</taxon>
        <taxon>Pseudomonadati</taxon>
        <taxon>Bacteroidota</taxon>
        <taxon>Cytophagia</taxon>
        <taxon>Cytophagales</taxon>
        <taxon>Hymenobacteraceae</taxon>
        <taxon>Adhaeribacter</taxon>
    </lineage>
</organism>
<dbReference type="GO" id="GO:0043565">
    <property type="term" value="F:sequence-specific DNA binding"/>
    <property type="evidence" value="ECO:0007669"/>
    <property type="project" value="TreeGrafter"/>
</dbReference>
<gene>
    <name evidence="1" type="ORF">F0145_11105</name>
</gene>
<accession>A0A5M6DJK2</accession>
<reference evidence="1 2" key="1">
    <citation type="submission" date="2019-09" db="EMBL/GenBank/DDBJ databases">
        <title>Genome sequence and assembly of Adhaeribacter sp.</title>
        <authorList>
            <person name="Chhetri G."/>
        </authorList>
    </citation>
    <scope>NUCLEOTIDE SEQUENCE [LARGE SCALE GENOMIC DNA]</scope>
    <source>
        <strain evidence="1 2">DK36</strain>
    </source>
</reference>
<dbReference type="InterPro" id="IPR036515">
    <property type="entry name" value="Transposase_17_sf"/>
</dbReference>
<evidence type="ECO:0000313" key="1">
    <source>
        <dbReference type="EMBL" id="KAA5546432.1"/>
    </source>
</evidence>
<comment type="caution">
    <text evidence="1">The sequence shown here is derived from an EMBL/GenBank/DDBJ whole genome shotgun (WGS) entry which is preliminary data.</text>
</comment>